<reference evidence="3 4" key="1">
    <citation type="submission" date="2021-11" db="EMBL/GenBank/DDBJ databases">
        <authorList>
            <person name="Islam A."/>
            <person name="Islam S."/>
            <person name="Flora M.S."/>
            <person name="Rahman M."/>
            <person name="Ziaur R.M."/>
            <person name="Epstein J.H."/>
            <person name="Hassan M."/>
            <person name="Klassen M."/>
            <person name="Woodard K."/>
            <person name="Webb A."/>
            <person name="Webby R.J."/>
            <person name="El Zowalaty M.E."/>
        </authorList>
    </citation>
    <scope>NUCLEOTIDE SEQUENCE [LARGE SCALE GENOMIC DNA]</scope>
    <source>
        <strain evidence="3">Pbs1</strain>
    </source>
</reference>
<organism evidence="3 4">
    <name type="scientific">Peronospora belbahrii</name>
    <dbReference type="NCBI Taxonomy" id="622444"/>
    <lineage>
        <taxon>Eukaryota</taxon>
        <taxon>Sar</taxon>
        <taxon>Stramenopiles</taxon>
        <taxon>Oomycota</taxon>
        <taxon>Peronosporomycetes</taxon>
        <taxon>Peronosporales</taxon>
        <taxon>Peronosporaceae</taxon>
        <taxon>Peronospora</taxon>
    </lineage>
</organism>
<keyword evidence="4" id="KW-1185">Reference proteome</keyword>
<evidence type="ECO:0000259" key="2">
    <source>
        <dbReference type="Pfam" id="PF09444"/>
    </source>
</evidence>
<proteinExistence type="predicted"/>
<comment type="caution">
    <text evidence="3">The sequence shown here is derived from an EMBL/GenBank/DDBJ whole genome shotgun (WGS) entry which is preliminary data.</text>
</comment>
<dbReference type="InterPro" id="IPR018564">
    <property type="entry name" value="Repl_chkpnt_MRC1_dom"/>
</dbReference>
<feature type="compositionally biased region" description="Acidic residues" evidence="1">
    <location>
        <begin position="529"/>
        <end position="538"/>
    </location>
</feature>
<evidence type="ECO:0000256" key="1">
    <source>
        <dbReference type="SAM" id="MobiDB-lite"/>
    </source>
</evidence>
<evidence type="ECO:0000313" key="4">
    <source>
        <dbReference type="Proteomes" id="UP001158986"/>
    </source>
</evidence>
<dbReference type="EMBL" id="CAKLCB010000210">
    <property type="protein sequence ID" value="CAH0516849.1"/>
    <property type="molecule type" value="Genomic_DNA"/>
</dbReference>
<name>A0ABN8CXN6_9STRA</name>
<gene>
    <name evidence="3" type="ORF">PBS001_LOCUS3487</name>
</gene>
<evidence type="ECO:0000313" key="3">
    <source>
        <dbReference type="EMBL" id="CAH0516849.1"/>
    </source>
</evidence>
<accession>A0ABN8CXN6</accession>
<protein>
    <recommendedName>
        <fullName evidence="2">DNA replication checkpoint mediator MRC1 domain-containing protein</fullName>
    </recommendedName>
</protein>
<feature type="region of interest" description="Disordered" evidence="1">
    <location>
        <begin position="717"/>
        <end position="740"/>
    </location>
</feature>
<dbReference type="Proteomes" id="UP001158986">
    <property type="component" value="Unassembled WGS sequence"/>
</dbReference>
<feature type="region of interest" description="Disordered" evidence="1">
    <location>
        <begin position="463"/>
        <end position="543"/>
    </location>
</feature>
<dbReference type="Pfam" id="PF09444">
    <property type="entry name" value="MRC1"/>
    <property type="match status" value="1"/>
</dbReference>
<sequence length="766" mass="86116">MDRKELALETELLLQGVTQITRRTAVESVVEDVNALPISEYEAAKDALLAKLRKKKEVNWAQQQQLNQRRYGQPLAQRNDHLSPRKTRTQVLQLPVALTAATLSRRKQDMLLKLKTQAIEQCGQNMAKLFGYASYEEHMKHLNKLEKVKIAENEMKENLRQEGQGQENEHPRMLIEMSAGVAKQEGYNDLYAEIAESFTKMTDAASEKTTESDEQEIVKVVRRCNRVQNPDVSEEEDGNEADSEMDRKDGDDAKDDMEDVTGAVEVMINTRQVEQDTAAPGKEAVTVTVPLKDKAAGYRNLLLVEAMQSRKRKRLVKSRGDNFVESEAEEDEEEDVLKIGGLGDFGFGVPQVTTHESKEAEEERNALKLREDDLDHIVDDLSDDERAQEQDLEEMFRREQEDQDRQQVKEVIRNVKEGFGRNRRAFSSLYSGSGARGRFNLDELVAADGCKFEAARLGLLESDEELSENDDGNNKKMKASGNREAEEDEEAEMERLLRERFLNQPKMYMTSSESDSDNEEEEVKKENGADGDEVESDDERERQQMKIFSERARVNRRMQRMKDLQRQIALDNNEVDPTVKINAAMPNLLLEEDEDSQELMLLLNRTDVDSACSSQTTTRYSAKKKSDRPRLKLGQSKAYGDMTSASRTPSSFSRVIGQCKMFSANSAGGSAPSKGFVFTSLNADKTKDGGYEYVAPNDDEAMPAASPELRKCKGLNGVNSASKHCGARSGSKMTASNKKRKSGGLFSALSSYQCVTSTSHSQSLES</sequence>
<feature type="compositionally biased region" description="Acidic residues" evidence="1">
    <location>
        <begin position="232"/>
        <end position="243"/>
    </location>
</feature>
<feature type="region of interest" description="Disordered" evidence="1">
    <location>
        <begin position="225"/>
        <end position="256"/>
    </location>
</feature>
<feature type="domain" description="DNA replication checkpoint mediator MRC1" evidence="2">
    <location>
        <begin position="318"/>
        <end position="425"/>
    </location>
</feature>